<reference evidence="1" key="1">
    <citation type="submission" date="2020-04" db="EMBL/GenBank/DDBJ databases">
        <authorList>
            <person name="Chiriac C."/>
            <person name="Salcher M."/>
            <person name="Ghai R."/>
            <person name="Kavagutti S V."/>
        </authorList>
    </citation>
    <scope>NUCLEOTIDE SEQUENCE</scope>
</reference>
<proteinExistence type="predicted"/>
<protein>
    <submittedName>
        <fullName evidence="1">Uncharacterized protein</fullName>
    </submittedName>
</protein>
<gene>
    <name evidence="1" type="ORF">UFOVP36_54</name>
</gene>
<sequence length="58" mass="6478">MTKAEMNRRLATMTPEAIEQISDLVREGWGGHGIFVGGNPHRSTMKQINAVFALRQPK</sequence>
<accession>A0A6J5KR09</accession>
<organism evidence="1">
    <name type="scientific">uncultured Caudovirales phage</name>
    <dbReference type="NCBI Taxonomy" id="2100421"/>
    <lineage>
        <taxon>Viruses</taxon>
        <taxon>Duplodnaviria</taxon>
        <taxon>Heunggongvirae</taxon>
        <taxon>Uroviricota</taxon>
        <taxon>Caudoviricetes</taxon>
        <taxon>Peduoviridae</taxon>
        <taxon>Maltschvirus</taxon>
        <taxon>Maltschvirus maltsch</taxon>
    </lineage>
</organism>
<name>A0A6J5KR09_9CAUD</name>
<evidence type="ECO:0000313" key="1">
    <source>
        <dbReference type="EMBL" id="CAB4122490.1"/>
    </source>
</evidence>
<dbReference type="EMBL" id="LR796164">
    <property type="protein sequence ID" value="CAB4122490.1"/>
    <property type="molecule type" value="Genomic_DNA"/>
</dbReference>